<name>A0A1J9QNL2_9PEZI</name>
<dbReference type="PANTHER" id="PTHR38123">
    <property type="entry name" value="CELL WALL SERINE-THREONINE-RICH GALACTOMANNOPROTEIN MP1 (AFU_ORTHOLOGUE AFUA_4G03240)"/>
    <property type="match status" value="1"/>
</dbReference>
<dbReference type="InterPro" id="IPR021054">
    <property type="entry name" value="Cell_wall_mannoprotein_1"/>
</dbReference>
<sequence>MHFPPIITLLLAASAAAAAASPLLVPPSSSRHELLLPKRAGDVTTITADTLIQDITAIHAGVLANTRATQAYSGGTVLTSLLQGAPVLATVAAIHAANRKGFADAELAAPIDEPGTARVFQHTAATVAVSIPASVRVLEGKRAAFAAAGMTGVVAASLRLLLSDHDTFSAALLAKAYAGNETLTAVGEGVVAAIHDAIQSGVDAFE</sequence>
<dbReference type="Gene3D" id="1.20.1280.140">
    <property type="match status" value="1"/>
</dbReference>
<proteinExistence type="predicted"/>
<dbReference type="AlphaFoldDB" id="A0A1J9QNL2"/>
<organism evidence="2 3">
    <name type="scientific">Diplodia corticola</name>
    <dbReference type="NCBI Taxonomy" id="236234"/>
    <lineage>
        <taxon>Eukaryota</taxon>
        <taxon>Fungi</taxon>
        <taxon>Dikarya</taxon>
        <taxon>Ascomycota</taxon>
        <taxon>Pezizomycotina</taxon>
        <taxon>Dothideomycetes</taxon>
        <taxon>Dothideomycetes incertae sedis</taxon>
        <taxon>Botryosphaeriales</taxon>
        <taxon>Botryosphaeriaceae</taxon>
        <taxon>Diplodia</taxon>
    </lineage>
</organism>
<dbReference type="RefSeq" id="XP_020126754.1">
    <property type="nucleotide sequence ID" value="XM_020277700.1"/>
</dbReference>
<feature type="signal peptide" evidence="1">
    <location>
        <begin position="1"/>
        <end position="19"/>
    </location>
</feature>
<gene>
    <name evidence="2" type="ORF">BKCO1_6000036</name>
</gene>
<feature type="chain" id="PRO_5012227694" evidence="1">
    <location>
        <begin position="20"/>
        <end position="206"/>
    </location>
</feature>
<evidence type="ECO:0000256" key="1">
    <source>
        <dbReference type="SAM" id="SignalP"/>
    </source>
</evidence>
<keyword evidence="1" id="KW-0732">Signal</keyword>
<dbReference type="Proteomes" id="UP000183809">
    <property type="component" value="Unassembled WGS sequence"/>
</dbReference>
<dbReference type="GeneID" id="31017961"/>
<comment type="caution">
    <text evidence="2">The sequence shown here is derived from an EMBL/GenBank/DDBJ whole genome shotgun (WGS) entry which is preliminary data.</text>
</comment>
<reference evidence="2 3" key="1">
    <citation type="submission" date="2016-10" db="EMBL/GenBank/DDBJ databases">
        <title>Proteomics and genomics reveal pathogen-plant mechanisms compatible with a hemibiotrophic lifestyle of Diplodia corticola.</title>
        <authorList>
            <person name="Fernandes I."/>
            <person name="De Jonge R."/>
            <person name="Van De Peer Y."/>
            <person name="Devreese B."/>
            <person name="Alves A."/>
            <person name="Esteves A.C."/>
        </authorList>
    </citation>
    <scope>NUCLEOTIDE SEQUENCE [LARGE SCALE GENOMIC DNA]</scope>
    <source>
        <strain evidence="2 3">CBS 112549</strain>
    </source>
</reference>
<dbReference type="Pfam" id="PF12296">
    <property type="entry name" value="HsbA"/>
    <property type="match status" value="1"/>
</dbReference>
<dbReference type="EMBL" id="MNUE01000060">
    <property type="protein sequence ID" value="OJD30494.1"/>
    <property type="molecule type" value="Genomic_DNA"/>
</dbReference>
<accession>A0A1J9QNL2</accession>
<protein>
    <submittedName>
        <fullName evidence="2">Cell wall galactomanno protein</fullName>
    </submittedName>
</protein>
<dbReference type="PANTHER" id="PTHR38123:SF5">
    <property type="entry name" value="CELL WALL GALACTOMANNOPROTEIN"/>
    <property type="match status" value="1"/>
</dbReference>
<evidence type="ECO:0000313" key="3">
    <source>
        <dbReference type="Proteomes" id="UP000183809"/>
    </source>
</evidence>
<dbReference type="GO" id="GO:0005576">
    <property type="term" value="C:extracellular region"/>
    <property type="evidence" value="ECO:0007669"/>
    <property type="project" value="TreeGrafter"/>
</dbReference>
<evidence type="ECO:0000313" key="2">
    <source>
        <dbReference type="EMBL" id="OJD30494.1"/>
    </source>
</evidence>
<dbReference type="OrthoDB" id="2422134at2759"/>
<keyword evidence="3" id="KW-1185">Reference proteome</keyword>